<keyword evidence="3" id="KW-1185">Reference proteome</keyword>
<accession>A0A4V6D396</accession>
<dbReference type="EMBL" id="CM016559">
    <property type="protein sequence ID" value="TKW01796.1"/>
    <property type="molecule type" value="Genomic_DNA"/>
</dbReference>
<sequence length="142" mass="16007">MATARPRQGLWSRRCVGTQARGLPWCGTTAAAQGIGDPCSRWPAARRRWQRPIDYATLPRRKEQGEVSGSLQRDSGERHGDDFEQQLLGRQRRRLPFHGRPPLLFLPSPLFPFLPRTLSFLSHALAAAARRGWRGVGNMVIV</sequence>
<organism evidence="2 3">
    <name type="scientific">Setaria viridis</name>
    <name type="common">Green bristlegrass</name>
    <name type="synonym">Setaria italica subsp. viridis</name>
    <dbReference type="NCBI Taxonomy" id="4556"/>
    <lineage>
        <taxon>Eukaryota</taxon>
        <taxon>Viridiplantae</taxon>
        <taxon>Streptophyta</taxon>
        <taxon>Embryophyta</taxon>
        <taxon>Tracheophyta</taxon>
        <taxon>Spermatophyta</taxon>
        <taxon>Magnoliopsida</taxon>
        <taxon>Liliopsida</taxon>
        <taxon>Poales</taxon>
        <taxon>Poaceae</taxon>
        <taxon>PACMAD clade</taxon>
        <taxon>Panicoideae</taxon>
        <taxon>Panicodae</taxon>
        <taxon>Paniceae</taxon>
        <taxon>Cenchrinae</taxon>
        <taxon>Setaria</taxon>
    </lineage>
</organism>
<feature type="region of interest" description="Disordered" evidence="1">
    <location>
        <begin position="53"/>
        <end position="85"/>
    </location>
</feature>
<dbReference type="Gramene" id="TKW01796">
    <property type="protein sequence ID" value="TKW01796"/>
    <property type="gene ID" value="SEVIR_8G202300v2"/>
</dbReference>
<evidence type="ECO:0000313" key="2">
    <source>
        <dbReference type="EMBL" id="TKW01796.1"/>
    </source>
</evidence>
<evidence type="ECO:0000313" key="3">
    <source>
        <dbReference type="Proteomes" id="UP000298652"/>
    </source>
</evidence>
<evidence type="ECO:0000256" key="1">
    <source>
        <dbReference type="SAM" id="MobiDB-lite"/>
    </source>
</evidence>
<protein>
    <submittedName>
        <fullName evidence="2">Uncharacterized protein</fullName>
    </submittedName>
</protein>
<dbReference type="Proteomes" id="UP000298652">
    <property type="component" value="Chromosome 8"/>
</dbReference>
<gene>
    <name evidence="2" type="ORF">SEVIR_8G202300v2</name>
</gene>
<proteinExistence type="predicted"/>
<dbReference type="AlphaFoldDB" id="A0A4V6D396"/>
<reference evidence="2" key="1">
    <citation type="submission" date="2019-03" db="EMBL/GenBank/DDBJ databases">
        <title>WGS assembly of Setaria viridis.</title>
        <authorList>
            <person name="Huang P."/>
            <person name="Jenkins J."/>
            <person name="Grimwood J."/>
            <person name="Barry K."/>
            <person name="Healey A."/>
            <person name="Mamidi S."/>
            <person name="Sreedasyam A."/>
            <person name="Shu S."/>
            <person name="Feldman M."/>
            <person name="Wu J."/>
            <person name="Yu Y."/>
            <person name="Chen C."/>
            <person name="Johnson J."/>
            <person name="Rokhsar D."/>
            <person name="Baxter I."/>
            <person name="Schmutz J."/>
            <person name="Brutnell T."/>
            <person name="Kellogg E."/>
        </authorList>
    </citation>
    <scope>NUCLEOTIDE SEQUENCE [LARGE SCALE GENOMIC DNA]</scope>
</reference>
<name>A0A4V6D396_SETVI</name>